<dbReference type="InterPro" id="IPR017871">
    <property type="entry name" value="ABC_transporter-like_CS"/>
</dbReference>
<comment type="similarity">
    <text evidence="2">Belongs to the ABC transporter superfamily. ABCB family. Multidrug resistance exporter (TC 3.A.1.201) subfamily.</text>
</comment>
<dbReference type="SUPFAM" id="SSF52540">
    <property type="entry name" value="P-loop containing nucleoside triphosphate hydrolases"/>
    <property type="match status" value="3"/>
</dbReference>
<dbReference type="GO" id="GO:0005743">
    <property type="term" value="C:mitochondrial inner membrane"/>
    <property type="evidence" value="ECO:0007669"/>
    <property type="project" value="TreeGrafter"/>
</dbReference>
<dbReference type="FunCoup" id="A0A0D2AQ00">
    <property type="interactions" value="748"/>
</dbReference>
<dbReference type="InParanoid" id="A0A0D2AQ00"/>
<evidence type="ECO:0000256" key="4">
    <source>
        <dbReference type="ARBA" id="ARBA00022692"/>
    </source>
</evidence>
<dbReference type="GO" id="GO:0005524">
    <property type="term" value="F:ATP binding"/>
    <property type="evidence" value="ECO:0007669"/>
    <property type="project" value="UniProtKB-KW"/>
</dbReference>
<dbReference type="HOGENOM" id="CLU_000604_17_2_1"/>
<feature type="transmembrane region" description="Helical" evidence="10">
    <location>
        <begin position="70"/>
        <end position="94"/>
    </location>
</feature>
<dbReference type="PROSITE" id="PS50929">
    <property type="entry name" value="ABC_TM1F"/>
    <property type="match status" value="2"/>
</dbReference>
<dbReference type="InterPro" id="IPR039421">
    <property type="entry name" value="Type_1_exporter"/>
</dbReference>
<evidence type="ECO:0000256" key="2">
    <source>
        <dbReference type="ARBA" id="ARBA00007577"/>
    </source>
</evidence>
<dbReference type="FunFam" id="3.40.50.300:FF:000604">
    <property type="entry name" value="ABC transporter B family member 28"/>
    <property type="match status" value="1"/>
</dbReference>
<dbReference type="InterPro" id="IPR011527">
    <property type="entry name" value="ABC1_TM_dom"/>
</dbReference>
<dbReference type="GO" id="GO:0015421">
    <property type="term" value="F:ABC-type oligopeptide transporter activity"/>
    <property type="evidence" value="ECO:0007669"/>
    <property type="project" value="TreeGrafter"/>
</dbReference>
<dbReference type="Gene3D" id="3.40.50.300">
    <property type="entry name" value="P-loop containing nucleotide triphosphate hydrolases"/>
    <property type="match status" value="3"/>
</dbReference>
<dbReference type="InterPro" id="IPR036640">
    <property type="entry name" value="ABC1_TM_sf"/>
</dbReference>
<keyword evidence="7" id="KW-0067">ATP-binding</keyword>
<feature type="transmembrane region" description="Helical" evidence="10">
    <location>
        <begin position="1011"/>
        <end position="1031"/>
    </location>
</feature>
<dbReference type="FunFam" id="3.40.50.300:FF:000913">
    <property type="entry name" value="ABC multidrug transporter SitT"/>
    <property type="match status" value="1"/>
</dbReference>
<keyword evidence="14" id="KW-1185">Reference proteome</keyword>
<dbReference type="CDD" id="cd18577">
    <property type="entry name" value="ABC_6TM_Pgp_ABCB1_D1_like"/>
    <property type="match status" value="1"/>
</dbReference>
<reference evidence="13 14" key="1">
    <citation type="submission" date="2015-01" db="EMBL/GenBank/DDBJ databases">
        <title>The Genome Sequence of Ochroconis gallopava CBS43764.</title>
        <authorList>
            <consortium name="The Broad Institute Genomics Platform"/>
            <person name="Cuomo C."/>
            <person name="de Hoog S."/>
            <person name="Gorbushina A."/>
            <person name="Stielow B."/>
            <person name="Teixiera M."/>
            <person name="Abouelleil A."/>
            <person name="Chapman S.B."/>
            <person name="Priest M."/>
            <person name="Young S.K."/>
            <person name="Wortman J."/>
            <person name="Nusbaum C."/>
            <person name="Birren B."/>
        </authorList>
    </citation>
    <scope>NUCLEOTIDE SEQUENCE [LARGE SCALE GENOMIC DNA]</scope>
    <source>
        <strain evidence="13 14">CBS 43764</strain>
    </source>
</reference>
<feature type="domain" description="ABC transporter" evidence="11">
    <location>
        <begin position="400"/>
        <end position="788"/>
    </location>
</feature>
<keyword evidence="8 10" id="KW-1133">Transmembrane helix</keyword>
<feature type="domain" description="ABC transmembrane type-1" evidence="12">
    <location>
        <begin position="866"/>
        <end position="1153"/>
    </location>
</feature>
<gene>
    <name evidence="13" type="ORF">PV09_00711</name>
</gene>
<evidence type="ECO:0000259" key="11">
    <source>
        <dbReference type="PROSITE" id="PS50893"/>
    </source>
</evidence>
<feature type="transmembrane region" description="Helical" evidence="10">
    <location>
        <begin position="864"/>
        <end position="886"/>
    </location>
</feature>
<dbReference type="SMART" id="SM00382">
    <property type="entry name" value="AAA"/>
    <property type="match status" value="2"/>
</dbReference>
<dbReference type="GO" id="GO:0016887">
    <property type="term" value="F:ATP hydrolysis activity"/>
    <property type="evidence" value="ECO:0007669"/>
    <property type="project" value="InterPro"/>
</dbReference>
<evidence type="ECO:0000256" key="3">
    <source>
        <dbReference type="ARBA" id="ARBA00022448"/>
    </source>
</evidence>
<feature type="transmembrane region" description="Helical" evidence="10">
    <location>
        <begin position="125"/>
        <end position="145"/>
    </location>
</feature>
<dbReference type="STRING" id="253628.A0A0D2AQ00"/>
<dbReference type="Gene3D" id="1.20.1560.10">
    <property type="entry name" value="ABC transporter type 1, transmembrane domain"/>
    <property type="match status" value="2"/>
</dbReference>
<dbReference type="InterPro" id="IPR003593">
    <property type="entry name" value="AAA+_ATPase"/>
</dbReference>
<dbReference type="InterPro" id="IPR027417">
    <property type="entry name" value="P-loop_NTPase"/>
</dbReference>
<dbReference type="OrthoDB" id="6500128at2759"/>
<evidence type="ECO:0000256" key="6">
    <source>
        <dbReference type="ARBA" id="ARBA00022741"/>
    </source>
</evidence>
<evidence type="ECO:0000256" key="9">
    <source>
        <dbReference type="ARBA" id="ARBA00023136"/>
    </source>
</evidence>
<evidence type="ECO:0000256" key="1">
    <source>
        <dbReference type="ARBA" id="ARBA00004141"/>
    </source>
</evidence>
<dbReference type="Proteomes" id="UP000053259">
    <property type="component" value="Unassembled WGS sequence"/>
</dbReference>
<organism evidence="13 14">
    <name type="scientific">Verruconis gallopava</name>
    <dbReference type="NCBI Taxonomy" id="253628"/>
    <lineage>
        <taxon>Eukaryota</taxon>
        <taxon>Fungi</taxon>
        <taxon>Dikarya</taxon>
        <taxon>Ascomycota</taxon>
        <taxon>Pezizomycotina</taxon>
        <taxon>Dothideomycetes</taxon>
        <taxon>Pleosporomycetidae</taxon>
        <taxon>Venturiales</taxon>
        <taxon>Sympoventuriaceae</taxon>
        <taxon>Verruconis</taxon>
    </lineage>
</organism>
<sequence length="1431" mass="158142">MPKNSPRGSEAKPDSAPVEEAVVPGFESKPLIQQLREWRAAQKAAKEEGLPRASVKNFFRVLSFGDRLDTVMMLLCGVTSLAAGVSMPLMFLILGKLVNNFTGYFIPGSGVTKSEFMQSVSKNSLIIFGLFWARFIFSYISMYCIRVSGLRISAALRLAYIKALFTQPQAVVDAVPPGVIASRITASSNIIQMGISQQFAIFLQAISLLIGAYIVAFTKAWLLTLVASASLPAIMILYVVVLPYAVEAFVESTRWGEQASALSFEIFTSIRIVAAFCAENRLSAKHKNFLQKKYKNDKKLGPLLGLAFAPPTFAMFSTFALTFYFGVQQYIHGRIGSIGDIIVVLFSVMMGVMAFSQIIGPLVQMARVASAAADILATLDIDFPDMTGLKEPQVSSENDIHFDSVSFAYPSRRDVQVLDNVSMTFETRRTTAIVGPSGSGKSTVVGLLERWYSLDDYQVPKQLKPRETKQENQIVANTTQELVRQTVVRYADPTTSFSRPKSSRSTNVTIRELRRISSVRNSQNPIERGFVSKIYSSNPIEQGFIFRKARGYDVEDVDYHASSDGVEVVEKQGDVGVTSIVERLSGTEGPARAERPRIGGRILIGNVDLATIDAKWWRSQIGLVQQEPFLFNDTIYTNVAYGLCGTRYENIPEEEKDRMVEEACRLAFADEFIARLPHGYKTNVGESGIKLSGGQRQRIAIARAIVKKPSILILDEATSAIDVRTEKIVQAALDRASEGRTTIVIAHRLATIKKADKIIVLRKGQVMEEGTHTQLLKKEDGIYRGLVRAQNIAMGVEYDRNEEDDSEEEHIQLIKTKSLTRTGEATGSDGIMTEDGLLSGYRRVGFMKGFGQILLEQKQFWPQYTLTIAGCCAAGAAFPLQAFIFAQLVNAFTLLDLKKLEDTANHWALMFFILASALLIVYFVLAWSTHWIGATVTKNYRQEYLENILRKRIVFFDAEGNSPGSIASRLSSDPEQIEMVLGAQMSMAYVSVFNLIGSLAISFYYGWKLSLVGTCIILPLTLGAGFVRVRLELKFEDMNAKVFAASSQFAVEAVGAFRTVTSLILESTITDRYDKLMTEHVRKATIRSLAWTLAFALSNSVDMACQAFMLWYGGTLLASREYGLVQYFVIFQAIVQGGMAAGIWFSFAPNIANATAGLNRILSSRVSTPEIEHEVKFLLPPEENPDIHFNDVHFSYKSRNLKVLTGLNLEIQPGQFVALVGATGCGKSTTISLLERFYDTDEGAVMYGSQDIKDLNVPAYRANMSLVAQESTLYEGSIRENVCLSVDMTEATEGRMYEACKAAQIHDFIVSLPEGYSTYLGPKGVSLSGGQRQRLALARALMRDPHVLLLDEATSSLDSESEKLVQEAIEKAAGDGKRTIIAVAHRLATIQKADIIYVLGSGKVLERGNHQELLKARGVYFSMCQAQALDR</sequence>
<feature type="transmembrane region" description="Helical" evidence="10">
    <location>
        <begin position="987"/>
        <end position="1005"/>
    </location>
</feature>
<feature type="transmembrane region" description="Helical" evidence="10">
    <location>
        <begin position="1089"/>
        <end position="1112"/>
    </location>
</feature>
<accession>A0A0D2AQ00</accession>
<feature type="domain" description="ABC transporter" evidence="11">
    <location>
        <begin position="1187"/>
        <end position="1426"/>
    </location>
</feature>
<dbReference type="PROSITE" id="PS50893">
    <property type="entry name" value="ABC_TRANSPORTER_2"/>
    <property type="match status" value="2"/>
</dbReference>
<comment type="subcellular location">
    <subcellularLocation>
        <location evidence="1">Membrane</location>
        <topology evidence="1">Multi-pass membrane protein</topology>
    </subcellularLocation>
</comment>
<dbReference type="PANTHER" id="PTHR43394:SF11">
    <property type="entry name" value="ATP-BINDING CASSETTE TRANSPORTER"/>
    <property type="match status" value="1"/>
</dbReference>
<name>A0A0D2AQ00_9PEZI</name>
<protein>
    <submittedName>
        <fullName evidence="13">Uncharacterized protein</fullName>
    </submittedName>
</protein>
<feature type="transmembrane region" description="Helical" evidence="10">
    <location>
        <begin position="331"/>
        <end position="355"/>
    </location>
</feature>
<dbReference type="Pfam" id="PF00005">
    <property type="entry name" value="ABC_tran"/>
    <property type="match status" value="3"/>
</dbReference>
<dbReference type="PROSITE" id="PS00211">
    <property type="entry name" value="ABC_TRANSPORTER_1"/>
    <property type="match status" value="2"/>
</dbReference>
<keyword evidence="4 10" id="KW-0812">Transmembrane</keyword>
<feature type="transmembrane region" description="Helical" evidence="10">
    <location>
        <begin position="222"/>
        <end position="246"/>
    </location>
</feature>
<keyword evidence="9 10" id="KW-0472">Membrane</keyword>
<dbReference type="SUPFAM" id="SSF90123">
    <property type="entry name" value="ABC transporter transmembrane region"/>
    <property type="match status" value="2"/>
</dbReference>
<evidence type="ECO:0000313" key="14">
    <source>
        <dbReference type="Proteomes" id="UP000053259"/>
    </source>
</evidence>
<dbReference type="GeneID" id="27308684"/>
<proteinExistence type="inferred from homology"/>
<evidence type="ECO:0000256" key="5">
    <source>
        <dbReference type="ARBA" id="ARBA00022737"/>
    </source>
</evidence>
<dbReference type="VEuPathDB" id="FungiDB:PV09_00711"/>
<feature type="transmembrane region" description="Helical" evidence="10">
    <location>
        <begin position="199"/>
        <end position="216"/>
    </location>
</feature>
<dbReference type="Pfam" id="PF00664">
    <property type="entry name" value="ABC_membrane"/>
    <property type="match status" value="2"/>
</dbReference>
<dbReference type="RefSeq" id="XP_016218642.1">
    <property type="nucleotide sequence ID" value="XM_016353489.1"/>
</dbReference>
<keyword evidence="5" id="KW-0677">Repeat</keyword>
<evidence type="ECO:0000256" key="10">
    <source>
        <dbReference type="SAM" id="Phobius"/>
    </source>
</evidence>
<keyword evidence="3" id="KW-0813">Transport</keyword>
<evidence type="ECO:0000256" key="8">
    <source>
        <dbReference type="ARBA" id="ARBA00022989"/>
    </source>
</evidence>
<dbReference type="PANTHER" id="PTHR43394">
    <property type="entry name" value="ATP-DEPENDENT PERMEASE MDL1, MITOCHONDRIAL"/>
    <property type="match status" value="1"/>
</dbReference>
<feature type="domain" description="ABC transmembrane type-1" evidence="12">
    <location>
        <begin position="74"/>
        <end position="367"/>
    </location>
</feature>
<feature type="transmembrane region" description="Helical" evidence="10">
    <location>
        <begin position="906"/>
        <end position="925"/>
    </location>
</feature>
<dbReference type="EMBL" id="KN847530">
    <property type="protein sequence ID" value="KIW08773.1"/>
    <property type="molecule type" value="Genomic_DNA"/>
</dbReference>
<keyword evidence="6" id="KW-0547">Nucleotide-binding</keyword>
<evidence type="ECO:0000256" key="7">
    <source>
        <dbReference type="ARBA" id="ARBA00022840"/>
    </source>
</evidence>
<dbReference type="GO" id="GO:0090374">
    <property type="term" value="P:oligopeptide export from mitochondrion"/>
    <property type="evidence" value="ECO:0007669"/>
    <property type="project" value="TreeGrafter"/>
</dbReference>
<feature type="transmembrane region" description="Helical" evidence="10">
    <location>
        <begin position="1124"/>
        <end position="1145"/>
    </location>
</feature>
<evidence type="ECO:0000259" key="12">
    <source>
        <dbReference type="PROSITE" id="PS50929"/>
    </source>
</evidence>
<dbReference type="InterPro" id="IPR003439">
    <property type="entry name" value="ABC_transporter-like_ATP-bd"/>
</dbReference>
<dbReference type="CDD" id="cd18578">
    <property type="entry name" value="ABC_6TM_Pgp_ABCB1_D2_like"/>
    <property type="match status" value="1"/>
</dbReference>
<feature type="transmembrane region" description="Helical" evidence="10">
    <location>
        <begin position="300"/>
        <end position="325"/>
    </location>
</feature>
<evidence type="ECO:0000313" key="13">
    <source>
        <dbReference type="EMBL" id="KIW08773.1"/>
    </source>
</evidence>